<feature type="domain" description="Nose resistant-to-fluoxetine protein N-terminal" evidence="3">
    <location>
        <begin position="81"/>
        <end position="187"/>
    </location>
</feature>
<protein>
    <recommendedName>
        <fullName evidence="3">Nose resistant-to-fluoxetine protein N-terminal domain-containing protein</fullName>
    </recommendedName>
</protein>
<dbReference type="EMBL" id="JAQQBS010000002">
    <property type="protein sequence ID" value="KAK0172659.1"/>
    <property type="molecule type" value="Genomic_DNA"/>
</dbReference>
<evidence type="ECO:0000313" key="4">
    <source>
        <dbReference type="EMBL" id="KAK0172659.1"/>
    </source>
</evidence>
<proteinExistence type="predicted"/>
<keyword evidence="5" id="KW-1185">Reference proteome</keyword>
<feature type="transmembrane region" description="Helical" evidence="1">
    <location>
        <begin position="670"/>
        <end position="690"/>
    </location>
</feature>
<evidence type="ECO:0000259" key="3">
    <source>
        <dbReference type="SMART" id="SM00703"/>
    </source>
</evidence>
<evidence type="ECO:0000313" key="5">
    <source>
        <dbReference type="Proteomes" id="UP001168990"/>
    </source>
</evidence>
<dbReference type="SMART" id="SM00703">
    <property type="entry name" value="NRF"/>
    <property type="match status" value="1"/>
</dbReference>
<dbReference type="Pfam" id="PF20146">
    <property type="entry name" value="NRF"/>
    <property type="match status" value="1"/>
</dbReference>
<dbReference type="GO" id="GO:0016747">
    <property type="term" value="F:acyltransferase activity, transferring groups other than amino-acyl groups"/>
    <property type="evidence" value="ECO:0007669"/>
    <property type="project" value="InterPro"/>
</dbReference>
<feature type="transmembrane region" description="Helical" evidence="1">
    <location>
        <begin position="526"/>
        <end position="549"/>
    </location>
</feature>
<reference evidence="4" key="2">
    <citation type="submission" date="2023-03" db="EMBL/GenBank/DDBJ databases">
        <authorList>
            <person name="Inwood S.N."/>
            <person name="Skelly J.G."/>
            <person name="Guhlin J."/>
            <person name="Harrop T.W.R."/>
            <person name="Goldson S.G."/>
            <person name="Dearden P.K."/>
        </authorList>
    </citation>
    <scope>NUCLEOTIDE SEQUENCE</scope>
    <source>
        <strain evidence="4">Irish</strain>
        <tissue evidence="4">Whole body</tissue>
    </source>
</reference>
<dbReference type="InterPro" id="IPR002656">
    <property type="entry name" value="Acyl_transf_3_dom"/>
</dbReference>
<feature type="transmembrane region" description="Helical" evidence="1">
    <location>
        <begin position="219"/>
        <end position="242"/>
    </location>
</feature>
<feature type="signal peptide" evidence="2">
    <location>
        <begin position="1"/>
        <end position="22"/>
    </location>
</feature>
<dbReference type="Pfam" id="PF01757">
    <property type="entry name" value="Acyl_transf_3"/>
    <property type="match status" value="1"/>
</dbReference>
<reference evidence="4" key="1">
    <citation type="journal article" date="2023" name="bioRxiv">
        <title>Scaffold-level genome assemblies of two parasitoid biocontrol wasps reveal the parthenogenesis mechanism and an associated novel virus.</title>
        <authorList>
            <person name="Inwood S."/>
            <person name="Skelly J."/>
            <person name="Guhlin J."/>
            <person name="Harrop T."/>
            <person name="Goldson S."/>
            <person name="Dearden P."/>
        </authorList>
    </citation>
    <scope>NUCLEOTIDE SEQUENCE</scope>
    <source>
        <strain evidence="4">Irish</strain>
        <tissue evidence="4">Whole body</tissue>
    </source>
</reference>
<dbReference type="InterPro" id="IPR006621">
    <property type="entry name" value="Nose-resist-to-fluoxetine_N"/>
</dbReference>
<sequence length="760" mass="87194">MLRSLVILICYNLFVASSFVLSIELNQNEIFKRELENHRDDSFSLKNSSAIDLNLLLDVWNPKLMYHLWTTTKRENLNNISSLCERDISCYLNGFIKGYLWALKMNDASGHYTSGFFSGNKFWIGAIDQCREMQNEFTFNSPFDNQNQTTSPQITLGLCLPATCHTDDVIELLKFYIDNTSKDSNNINNIHNNGGKKNITVNYVRNLSEGYSVWEDSTFYIILGFTTFILLFILLGTCYDIALRYKYLDKLNAQSKSDASGDMNHRKNAETQENCNTSISGDRMSTIAKLWTMKDHNGSIDIHNANSVPKPMSEALLAFSLLLNLSKVFNFDVGHDTLAPIHGLRFISMLWVILVHTCLLTNEISDNNLFRLKAERNFLYQTISNGNYSVDTFFFISGCLVAYIYFQTMSKHKLSEANITKGNIGKLYQFIGMIIYRYFRLTPPYLLIIGIIQISTKWNHDHYMIPLTTLEYQTCEKYWWRNALYINTYFNMDERCMTWSWYLANDTQFYTFGIIILITGGSFFKIGAFIGGITLLASWIVTAIITLETEHIPTIENPFDHYESLYDKPWTRIGPYLIGMATGWYLHNIECKLKINKIILIIGWSLSIVTLLSIVYGLYGNNFGLISSAMYTALSHSGWAISIAWILISSVTSNGGIVGKILSWKYIYPLSRLTYCAYLIHPVLTRAIILRGESTLHLSQELIAMLFLGITITSYVISLILTLLYEAPMVSLLRIIHPLRPWKHKSNSNLKKRPINEHVI</sequence>
<organism evidence="4 5">
    <name type="scientific">Microctonus aethiopoides</name>
    <dbReference type="NCBI Taxonomy" id="144406"/>
    <lineage>
        <taxon>Eukaryota</taxon>
        <taxon>Metazoa</taxon>
        <taxon>Ecdysozoa</taxon>
        <taxon>Arthropoda</taxon>
        <taxon>Hexapoda</taxon>
        <taxon>Insecta</taxon>
        <taxon>Pterygota</taxon>
        <taxon>Neoptera</taxon>
        <taxon>Endopterygota</taxon>
        <taxon>Hymenoptera</taxon>
        <taxon>Apocrita</taxon>
        <taxon>Ichneumonoidea</taxon>
        <taxon>Braconidae</taxon>
        <taxon>Euphorinae</taxon>
        <taxon>Microctonus</taxon>
    </lineage>
</organism>
<feature type="transmembrane region" description="Helical" evidence="1">
    <location>
        <begin position="639"/>
        <end position="658"/>
    </location>
</feature>
<dbReference type="PANTHER" id="PTHR11161">
    <property type="entry name" value="O-ACYLTRANSFERASE"/>
    <property type="match status" value="1"/>
</dbReference>
<gene>
    <name evidence="4" type="ORF">PV328_005953</name>
</gene>
<feature type="transmembrane region" description="Helical" evidence="1">
    <location>
        <begin position="598"/>
        <end position="619"/>
    </location>
</feature>
<dbReference type="InterPro" id="IPR052728">
    <property type="entry name" value="O2_lipid_transport_reg"/>
</dbReference>
<comment type="caution">
    <text evidence="4">The sequence shown here is derived from an EMBL/GenBank/DDBJ whole genome shotgun (WGS) entry which is preliminary data.</text>
</comment>
<evidence type="ECO:0000256" key="1">
    <source>
        <dbReference type="SAM" id="Phobius"/>
    </source>
</evidence>
<evidence type="ECO:0000256" key="2">
    <source>
        <dbReference type="SAM" id="SignalP"/>
    </source>
</evidence>
<accession>A0AA39KT09</accession>
<feature type="chain" id="PRO_5041300305" description="Nose resistant-to-fluoxetine protein N-terminal domain-containing protein" evidence="2">
    <location>
        <begin position="23"/>
        <end position="760"/>
    </location>
</feature>
<feature type="transmembrane region" description="Helical" evidence="1">
    <location>
        <begin position="499"/>
        <end position="519"/>
    </location>
</feature>
<dbReference type="Proteomes" id="UP001168990">
    <property type="component" value="Unassembled WGS sequence"/>
</dbReference>
<keyword evidence="1" id="KW-0472">Membrane</keyword>
<keyword evidence="1" id="KW-1133">Transmembrane helix</keyword>
<keyword evidence="2" id="KW-0732">Signal</keyword>
<dbReference type="PANTHER" id="PTHR11161:SF72">
    <property type="entry name" value="FI21449P1"/>
    <property type="match status" value="1"/>
</dbReference>
<keyword evidence="1" id="KW-0812">Transmembrane</keyword>
<feature type="transmembrane region" description="Helical" evidence="1">
    <location>
        <begin position="702"/>
        <end position="725"/>
    </location>
</feature>
<name>A0AA39KT09_9HYME</name>
<feature type="transmembrane region" description="Helical" evidence="1">
    <location>
        <begin position="346"/>
        <end position="365"/>
    </location>
</feature>
<feature type="transmembrane region" description="Helical" evidence="1">
    <location>
        <begin position="427"/>
        <end position="454"/>
    </location>
</feature>
<feature type="transmembrane region" description="Helical" evidence="1">
    <location>
        <begin position="385"/>
        <end position="406"/>
    </location>
</feature>
<dbReference type="AlphaFoldDB" id="A0AA39KT09"/>